<dbReference type="AlphaFoldDB" id="A0A976AB79"/>
<dbReference type="Proteomes" id="UP000257016">
    <property type="component" value="Unassembled WGS sequence"/>
</dbReference>
<organism evidence="2 3">
    <name type="scientific">Cupriavidus taiwanensis</name>
    <dbReference type="NCBI Taxonomy" id="164546"/>
    <lineage>
        <taxon>Bacteria</taxon>
        <taxon>Pseudomonadati</taxon>
        <taxon>Pseudomonadota</taxon>
        <taxon>Betaproteobacteria</taxon>
        <taxon>Burkholderiales</taxon>
        <taxon>Burkholderiaceae</taxon>
        <taxon>Cupriavidus</taxon>
    </lineage>
</organism>
<evidence type="ECO:0000313" key="3">
    <source>
        <dbReference type="Proteomes" id="UP000257016"/>
    </source>
</evidence>
<feature type="region of interest" description="Disordered" evidence="1">
    <location>
        <begin position="38"/>
        <end position="57"/>
    </location>
</feature>
<dbReference type="EMBL" id="OFSN01000023">
    <property type="protein sequence ID" value="SOY75328.1"/>
    <property type="molecule type" value="Genomic_DNA"/>
</dbReference>
<sequence length="57" mass="6506">MSLIGNLAPTIGVSPPNTGYKTYNIVWHDCGTASASDQARCRQQPYRRHYRTPERNR</sequence>
<gene>
    <name evidence="2" type="ORF">CBM2586_B50018</name>
</gene>
<protein>
    <submittedName>
        <fullName evidence="2">Uncharacterized protein</fullName>
    </submittedName>
</protein>
<name>A0A976AB79_9BURK</name>
<reference evidence="2 3" key="1">
    <citation type="submission" date="2018-01" db="EMBL/GenBank/DDBJ databases">
        <authorList>
            <person name="Clerissi C."/>
        </authorList>
    </citation>
    <scope>NUCLEOTIDE SEQUENCE [LARGE SCALE GENOMIC DNA]</scope>
    <source>
        <strain evidence="2">Cupriavidus taiwanensis LMG 19430</strain>
    </source>
</reference>
<evidence type="ECO:0000313" key="2">
    <source>
        <dbReference type="EMBL" id="SOY75328.1"/>
    </source>
</evidence>
<comment type="caution">
    <text evidence="2">The sequence shown here is derived from an EMBL/GenBank/DDBJ whole genome shotgun (WGS) entry which is preliminary data.</text>
</comment>
<accession>A0A976AB79</accession>
<proteinExistence type="predicted"/>
<evidence type="ECO:0000256" key="1">
    <source>
        <dbReference type="SAM" id="MobiDB-lite"/>
    </source>
</evidence>